<reference evidence="2 3" key="1">
    <citation type="journal article" date="2018" name="Evol. Lett.">
        <title>Horizontal gene cluster transfer increased hallucinogenic mushroom diversity.</title>
        <authorList>
            <person name="Reynolds H.T."/>
            <person name="Vijayakumar V."/>
            <person name="Gluck-Thaler E."/>
            <person name="Korotkin H.B."/>
            <person name="Matheny P.B."/>
            <person name="Slot J.C."/>
        </authorList>
    </citation>
    <scope>NUCLEOTIDE SEQUENCE [LARGE SCALE GENOMIC DNA]</scope>
    <source>
        <strain evidence="2 3">SRW20</strain>
    </source>
</reference>
<protein>
    <submittedName>
        <fullName evidence="2">Uncharacterized protein</fullName>
    </submittedName>
</protein>
<sequence>MKVLSVQLPSAQPSLRKIRPPEDEGAQRPAKPSSKSPGSRRGTDSQHSSSSGHQNTLVNSDVELSSNTNKVVTVHGNSNKRKHESERPVLTPVNPADNPVLPSAPKRPQTGLLTVSQSSSHLGTVLVPRSSSPDVPAEDRIPDDLLVELFGEDPDDPIVNEDQGDEDHGAEEQDDDDNEEMASRARNPSPECMSDDEFPTPMASSPSPPPTPPRQSRNLPANVTRGKDGSLFFHGR</sequence>
<feature type="compositionally biased region" description="Acidic residues" evidence="1">
    <location>
        <begin position="150"/>
        <end position="165"/>
    </location>
</feature>
<dbReference type="Proteomes" id="UP000284706">
    <property type="component" value="Unassembled WGS sequence"/>
</dbReference>
<evidence type="ECO:0000313" key="3">
    <source>
        <dbReference type="Proteomes" id="UP000284706"/>
    </source>
</evidence>
<dbReference type="InParanoid" id="A0A409YGI2"/>
<feature type="region of interest" description="Disordered" evidence="1">
    <location>
        <begin position="1"/>
        <end position="236"/>
    </location>
</feature>
<gene>
    <name evidence="2" type="ORF">CVT26_008841</name>
</gene>
<accession>A0A409YGI2</accession>
<evidence type="ECO:0000313" key="2">
    <source>
        <dbReference type="EMBL" id="PPR02075.1"/>
    </source>
</evidence>
<evidence type="ECO:0000256" key="1">
    <source>
        <dbReference type="SAM" id="MobiDB-lite"/>
    </source>
</evidence>
<dbReference type="AlphaFoldDB" id="A0A409YGI2"/>
<keyword evidence="3" id="KW-1185">Reference proteome</keyword>
<name>A0A409YGI2_9AGAR</name>
<organism evidence="2 3">
    <name type="scientific">Gymnopilus dilepis</name>
    <dbReference type="NCBI Taxonomy" id="231916"/>
    <lineage>
        <taxon>Eukaryota</taxon>
        <taxon>Fungi</taxon>
        <taxon>Dikarya</taxon>
        <taxon>Basidiomycota</taxon>
        <taxon>Agaricomycotina</taxon>
        <taxon>Agaricomycetes</taxon>
        <taxon>Agaricomycetidae</taxon>
        <taxon>Agaricales</taxon>
        <taxon>Agaricineae</taxon>
        <taxon>Hymenogastraceae</taxon>
        <taxon>Gymnopilus</taxon>
    </lineage>
</organism>
<comment type="caution">
    <text evidence="2">The sequence shown here is derived from an EMBL/GenBank/DDBJ whole genome shotgun (WGS) entry which is preliminary data.</text>
</comment>
<dbReference type="EMBL" id="NHYE01000875">
    <property type="protein sequence ID" value="PPR02075.1"/>
    <property type="molecule type" value="Genomic_DNA"/>
</dbReference>
<feature type="compositionally biased region" description="Polar residues" evidence="1">
    <location>
        <begin position="45"/>
        <end position="77"/>
    </location>
</feature>
<feature type="compositionally biased region" description="Polar residues" evidence="1">
    <location>
        <begin position="111"/>
        <end position="122"/>
    </location>
</feature>
<proteinExistence type="predicted"/>